<protein>
    <submittedName>
        <fullName evidence="2">Uncharacterized protein</fullName>
    </submittedName>
</protein>
<reference evidence="3" key="1">
    <citation type="journal article" date="2013" name="Genome Announc.">
        <title>Draft genome sequence of the grapevine dieback fungus Eutypa lata UCR-EL1.</title>
        <authorList>
            <person name="Blanco-Ulate B."/>
            <person name="Rolshausen P.E."/>
            <person name="Cantu D."/>
        </authorList>
    </citation>
    <scope>NUCLEOTIDE SEQUENCE [LARGE SCALE GENOMIC DNA]</scope>
    <source>
        <strain evidence="3">UCR-EL1</strain>
    </source>
</reference>
<feature type="region of interest" description="Disordered" evidence="1">
    <location>
        <begin position="1"/>
        <end position="82"/>
    </location>
</feature>
<dbReference type="KEGG" id="ela:UCREL1_10935"/>
<dbReference type="AlphaFoldDB" id="M7T676"/>
<keyword evidence="3" id="KW-1185">Reference proteome</keyword>
<feature type="region of interest" description="Disordered" evidence="1">
    <location>
        <begin position="230"/>
        <end position="292"/>
    </location>
</feature>
<evidence type="ECO:0000313" key="2">
    <source>
        <dbReference type="EMBL" id="EMR62125.1"/>
    </source>
</evidence>
<evidence type="ECO:0000256" key="1">
    <source>
        <dbReference type="SAM" id="MobiDB-lite"/>
    </source>
</evidence>
<feature type="compositionally biased region" description="Basic and acidic residues" evidence="1">
    <location>
        <begin position="130"/>
        <end position="140"/>
    </location>
</feature>
<dbReference type="HOGENOM" id="CLU_953249_0_0_1"/>
<feature type="region of interest" description="Disordered" evidence="1">
    <location>
        <begin position="130"/>
        <end position="190"/>
    </location>
</feature>
<accession>M7T676</accession>
<dbReference type="OrthoDB" id="5278621at2759"/>
<feature type="compositionally biased region" description="Basic and acidic residues" evidence="1">
    <location>
        <begin position="57"/>
        <end position="66"/>
    </location>
</feature>
<organism evidence="2 3">
    <name type="scientific">Eutypa lata (strain UCR-EL1)</name>
    <name type="common">Grapevine dieback disease fungus</name>
    <name type="synonym">Eutypa armeniacae</name>
    <dbReference type="NCBI Taxonomy" id="1287681"/>
    <lineage>
        <taxon>Eukaryota</taxon>
        <taxon>Fungi</taxon>
        <taxon>Dikarya</taxon>
        <taxon>Ascomycota</taxon>
        <taxon>Pezizomycotina</taxon>
        <taxon>Sordariomycetes</taxon>
        <taxon>Xylariomycetidae</taxon>
        <taxon>Xylariales</taxon>
        <taxon>Diatrypaceae</taxon>
        <taxon>Eutypa</taxon>
    </lineage>
</organism>
<name>M7T676_EUTLA</name>
<proteinExistence type="predicted"/>
<dbReference type="EMBL" id="KB707492">
    <property type="protein sequence ID" value="EMR62125.1"/>
    <property type="molecule type" value="Genomic_DNA"/>
</dbReference>
<feature type="compositionally biased region" description="Polar residues" evidence="1">
    <location>
        <begin position="231"/>
        <end position="243"/>
    </location>
</feature>
<evidence type="ECO:0000313" key="3">
    <source>
        <dbReference type="Proteomes" id="UP000012174"/>
    </source>
</evidence>
<sequence>MSTGGSGADSGRLFNYGTSTAGPNVDLTDDQARGTNAGFRETGKESKTSGIMNSLKEALKPGDTRHSGTGTGAGTGPMGDTTHDGRHGGIIETMKPGHQDYDVREEHQRNNKSGIGQGVVDTVKQALGRNAHDDESHRDATGANSGVAGSSDLSHTGTMADPGHVGSALESGSGATDYGASPSGAKQNRLGARTSENYDYDKQFASTGSPKGAFGRGSELGDRAVPRVSAFDSQGSVGHQFTTEGPIGSMGQKVGGPLSKEGAIGKQFTDSGAVGGTVQDTLGHGNATRKGN</sequence>
<dbReference type="eggNOG" id="ENOG502SG05">
    <property type="taxonomic scope" value="Eukaryota"/>
</dbReference>
<feature type="compositionally biased region" description="Polar residues" evidence="1">
    <location>
        <begin position="142"/>
        <end position="157"/>
    </location>
</feature>
<gene>
    <name evidence="2" type="ORF">UCREL1_10935</name>
</gene>
<dbReference type="Proteomes" id="UP000012174">
    <property type="component" value="Unassembled WGS sequence"/>
</dbReference>